<organism evidence="1 2">
    <name type="scientific">Solanum pennellii</name>
    <name type="common">Tomato</name>
    <name type="synonym">Lycopersicon pennellii</name>
    <dbReference type="NCBI Taxonomy" id="28526"/>
    <lineage>
        <taxon>Eukaryota</taxon>
        <taxon>Viridiplantae</taxon>
        <taxon>Streptophyta</taxon>
        <taxon>Embryophyta</taxon>
        <taxon>Tracheophyta</taxon>
        <taxon>Spermatophyta</taxon>
        <taxon>Magnoliopsida</taxon>
        <taxon>eudicotyledons</taxon>
        <taxon>Gunneridae</taxon>
        <taxon>Pentapetalae</taxon>
        <taxon>asterids</taxon>
        <taxon>lamiids</taxon>
        <taxon>Solanales</taxon>
        <taxon>Solanaceae</taxon>
        <taxon>Solanoideae</taxon>
        <taxon>Solaneae</taxon>
        <taxon>Solanum</taxon>
        <taxon>Solanum subgen. Lycopersicon</taxon>
    </lineage>
</organism>
<dbReference type="RefSeq" id="XP_015078348.1">
    <property type="nucleotide sequence ID" value="XM_015222862.1"/>
</dbReference>
<evidence type="ECO:0000313" key="2">
    <source>
        <dbReference type="RefSeq" id="XP_015078348.1"/>
    </source>
</evidence>
<proteinExistence type="predicted"/>
<dbReference type="Proteomes" id="UP000694930">
    <property type="component" value="Chromosome 6"/>
</dbReference>
<evidence type="ECO:0000313" key="1">
    <source>
        <dbReference type="Proteomes" id="UP000694930"/>
    </source>
</evidence>
<reference evidence="2" key="2">
    <citation type="submission" date="2025-08" db="UniProtKB">
        <authorList>
            <consortium name="RefSeq"/>
        </authorList>
    </citation>
    <scope>IDENTIFICATION</scope>
</reference>
<dbReference type="GeneID" id="107022176"/>
<name>A0ABM1GZW3_SOLPN</name>
<reference evidence="1" key="1">
    <citation type="journal article" date="2014" name="Nat. Genet.">
        <title>The genome of the stress-tolerant wild tomato species Solanum pennellii.</title>
        <authorList>
            <person name="Bolger A."/>
            <person name="Scossa F."/>
            <person name="Bolger M.E."/>
            <person name="Lanz C."/>
            <person name="Maumus F."/>
            <person name="Tohge T."/>
            <person name="Quesneville H."/>
            <person name="Alseekh S."/>
            <person name="Sorensen I."/>
            <person name="Lichtenstein G."/>
            <person name="Fich E.A."/>
            <person name="Conte M."/>
            <person name="Keller H."/>
            <person name="Schneeberger K."/>
            <person name="Schwacke R."/>
            <person name="Ofner I."/>
            <person name="Vrebalov J."/>
            <person name="Xu Y."/>
            <person name="Osorio S."/>
            <person name="Aflitos S.A."/>
            <person name="Schijlen E."/>
            <person name="Jimenez-Gomez J.M."/>
            <person name="Ryngajllo M."/>
            <person name="Kimura S."/>
            <person name="Kumar R."/>
            <person name="Koenig D."/>
            <person name="Headland L.R."/>
            <person name="Maloof J.N."/>
            <person name="Sinha N."/>
            <person name="van Ham R.C."/>
            <person name="Lankhorst R.K."/>
            <person name="Mao L."/>
            <person name="Vogel A."/>
            <person name="Arsova B."/>
            <person name="Panstruga R."/>
            <person name="Fei Z."/>
            <person name="Rose J.K."/>
            <person name="Zamir D."/>
            <person name="Carrari F."/>
            <person name="Giovannoni J.J."/>
            <person name="Weigel D."/>
            <person name="Usadel B."/>
            <person name="Fernie A.R."/>
        </authorList>
    </citation>
    <scope>NUCLEOTIDE SEQUENCE [LARGE SCALE GENOMIC DNA]</scope>
    <source>
        <strain evidence="1">cv. LA0716</strain>
    </source>
</reference>
<accession>A0ABM1GZW3</accession>
<protein>
    <submittedName>
        <fullName evidence="2">Uncharacterized protein LOC107022176</fullName>
    </submittedName>
</protein>
<keyword evidence="1" id="KW-1185">Reference proteome</keyword>
<sequence>MARNFRDFRRMNPPMFFGSKVNEDTQDFVNEIFKKAVLDRFFRREQREAKDEMSHFLTAVSEEHEQECHATMLHDNMDLSRLKVHAQQVEDSHLRKKNTETKKATSFKSSYLKSRLDVKDKPKIKKKFLNQVSWIFYKNCNDRGSNPKTQRGRNVEPLKETPTCVKCGKKHVGVCLVRTNSFNGFGKGMHMVKDCPNMRSQRMGNGQA</sequence>
<gene>
    <name evidence="2" type="primary">LOC107022176</name>
</gene>